<dbReference type="Pfam" id="PF17919">
    <property type="entry name" value="RT_RNaseH_2"/>
    <property type="match status" value="1"/>
</dbReference>
<dbReference type="InterPro" id="IPR043502">
    <property type="entry name" value="DNA/RNA_pol_sf"/>
</dbReference>
<dbReference type="OrthoDB" id="673934at2759"/>
<keyword evidence="2" id="KW-0695">RNA-directed DNA polymerase</keyword>
<organism evidence="2 3">
    <name type="scientific">Artemisia annua</name>
    <name type="common">Sweet wormwood</name>
    <dbReference type="NCBI Taxonomy" id="35608"/>
    <lineage>
        <taxon>Eukaryota</taxon>
        <taxon>Viridiplantae</taxon>
        <taxon>Streptophyta</taxon>
        <taxon>Embryophyta</taxon>
        <taxon>Tracheophyta</taxon>
        <taxon>Spermatophyta</taxon>
        <taxon>Magnoliopsida</taxon>
        <taxon>eudicotyledons</taxon>
        <taxon>Gunneridae</taxon>
        <taxon>Pentapetalae</taxon>
        <taxon>asterids</taxon>
        <taxon>campanulids</taxon>
        <taxon>Asterales</taxon>
        <taxon>Asteraceae</taxon>
        <taxon>Asteroideae</taxon>
        <taxon>Anthemideae</taxon>
        <taxon>Artemisiinae</taxon>
        <taxon>Artemisia</taxon>
    </lineage>
</organism>
<comment type="caution">
    <text evidence="2">The sequence shown here is derived from an EMBL/GenBank/DDBJ whole genome shotgun (WGS) entry which is preliminary data.</text>
</comment>
<dbReference type="STRING" id="35608.A0A2U1KY69"/>
<gene>
    <name evidence="2" type="ORF">CTI12_AA551410</name>
</gene>
<dbReference type="EMBL" id="PKPP01012882">
    <property type="protein sequence ID" value="PWA41716.1"/>
    <property type="molecule type" value="Genomic_DNA"/>
</dbReference>
<dbReference type="SUPFAM" id="SSF56672">
    <property type="entry name" value="DNA/RNA polymerases"/>
    <property type="match status" value="1"/>
</dbReference>
<evidence type="ECO:0000313" key="2">
    <source>
        <dbReference type="EMBL" id="PWA41716.1"/>
    </source>
</evidence>
<feature type="domain" description="Reverse transcriptase/retrotransposon-derived protein RNase H-like" evidence="1">
    <location>
        <begin position="10"/>
        <end position="101"/>
    </location>
</feature>
<dbReference type="GO" id="GO:0003964">
    <property type="term" value="F:RNA-directed DNA polymerase activity"/>
    <property type="evidence" value="ECO:0007669"/>
    <property type="project" value="UniProtKB-KW"/>
</dbReference>
<evidence type="ECO:0000259" key="1">
    <source>
        <dbReference type="Pfam" id="PF17919"/>
    </source>
</evidence>
<accession>A0A2U1KY69</accession>
<protein>
    <submittedName>
        <fullName evidence="2">Reverse transcriptase domain-containing protein</fullName>
    </submittedName>
</protein>
<keyword evidence="3" id="KW-1185">Reference proteome</keyword>
<dbReference type="AlphaFoldDB" id="A0A2U1KY69"/>
<evidence type="ECO:0000313" key="3">
    <source>
        <dbReference type="Proteomes" id="UP000245207"/>
    </source>
</evidence>
<name>A0A2U1KY69_ARTAN</name>
<keyword evidence="2" id="KW-0808">Transferase</keyword>
<sequence length="113" mass="13146">MGTCKITFRWSKEAEAAFQRWKECMEILPTFTVPDHSEALFLHLATPSGGISATLLAKRRGIYIPVYFAKRTLQEIERAYTRTERLILARANAARCLRKYSRNIPYEYSRISQ</sequence>
<dbReference type="Proteomes" id="UP000245207">
    <property type="component" value="Unassembled WGS sequence"/>
</dbReference>
<keyword evidence="2" id="KW-0548">Nucleotidyltransferase</keyword>
<proteinExistence type="predicted"/>
<dbReference type="InterPro" id="IPR041577">
    <property type="entry name" value="RT_RNaseH_2"/>
</dbReference>
<reference evidence="2 3" key="1">
    <citation type="journal article" date="2018" name="Mol. Plant">
        <title>The genome of Artemisia annua provides insight into the evolution of Asteraceae family and artemisinin biosynthesis.</title>
        <authorList>
            <person name="Shen Q."/>
            <person name="Zhang L."/>
            <person name="Liao Z."/>
            <person name="Wang S."/>
            <person name="Yan T."/>
            <person name="Shi P."/>
            <person name="Liu M."/>
            <person name="Fu X."/>
            <person name="Pan Q."/>
            <person name="Wang Y."/>
            <person name="Lv Z."/>
            <person name="Lu X."/>
            <person name="Zhang F."/>
            <person name="Jiang W."/>
            <person name="Ma Y."/>
            <person name="Chen M."/>
            <person name="Hao X."/>
            <person name="Li L."/>
            <person name="Tang Y."/>
            <person name="Lv G."/>
            <person name="Zhou Y."/>
            <person name="Sun X."/>
            <person name="Brodelius P.E."/>
            <person name="Rose J.K.C."/>
            <person name="Tang K."/>
        </authorList>
    </citation>
    <scope>NUCLEOTIDE SEQUENCE [LARGE SCALE GENOMIC DNA]</scope>
    <source>
        <strain evidence="3">cv. Huhao1</strain>
        <tissue evidence="2">Leaf</tissue>
    </source>
</reference>